<reference evidence="1 2" key="1">
    <citation type="submission" date="2019-03" db="EMBL/GenBank/DDBJ databases">
        <title>Single cell metagenomics reveals metabolic interactions within the superorganism composed of flagellate Streblomastix strix and complex community of Bacteroidetes bacteria on its surface.</title>
        <authorList>
            <person name="Treitli S.C."/>
            <person name="Kolisko M."/>
            <person name="Husnik F."/>
            <person name="Keeling P."/>
            <person name="Hampl V."/>
        </authorList>
    </citation>
    <scope>NUCLEOTIDE SEQUENCE [LARGE SCALE GENOMIC DNA]</scope>
    <source>
        <strain evidence="1">ST1C</strain>
    </source>
</reference>
<dbReference type="Proteomes" id="UP000324800">
    <property type="component" value="Unassembled WGS sequence"/>
</dbReference>
<evidence type="ECO:0000313" key="1">
    <source>
        <dbReference type="EMBL" id="KAA6392821.1"/>
    </source>
</evidence>
<name>A0A5J4WD14_9EUKA</name>
<sequence length="86" mass="10309">MWNRLEIDGNIPEMNMKLQRVEYQNIRKEKVKNVTSTQGLLQQICKNKKEKKRQLAALIDILNFLRPQIKEVSLYLIDLDNEKKMH</sequence>
<organism evidence="1 2">
    <name type="scientific">Streblomastix strix</name>
    <dbReference type="NCBI Taxonomy" id="222440"/>
    <lineage>
        <taxon>Eukaryota</taxon>
        <taxon>Metamonada</taxon>
        <taxon>Preaxostyla</taxon>
        <taxon>Oxymonadida</taxon>
        <taxon>Streblomastigidae</taxon>
        <taxon>Streblomastix</taxon>
    </lineage>
</organism>
<gene>
    <name evidence="1" type="ORF">EZS28_011649</name>
</gene>
<accession>A0A5J4WD14</accession>
<protein>
    <submittedName>
        <fullName evidence="1">Uncharacterized protein</fullName>
    </submittedName>
</protein>
<comment type="caution">
    <text evidence="1">The sequence shown here is derived from an EMBL/GenBank/DDBJ whole genome shotgun (WGS) entry which is preliminary data.</text>
</comment>
<proteinExistence type="predicted"/>
<evidence type="ECO:0000313" key="2">
    <source>
        <dbReference type="Proteomes" id="UP000324800"/>
    </source>
</evidence>
<dbReference type="EMBL" id="SNRW01002421">
    <property type="protein sequence ID" value="KAA6392821.1"/>
    <property type="molecule type" value="Genomic_DNA"/>
</dbReference>
<dbReference type="AlphaFoldDB" id="A0A5J4WD14"/>